<keyword evidence="17" id="KW-1185">Reference proteome</keyword>
<comment type="subcellular location">
    <subcellularLocation>
        <location evidence="2">Membrane</location>
    </subcellularLocation>
</comment>
<dbReference type="InterPro" id="IPR036010">
    <property type="entry name" value="2Fe-2S_ferredoxin-like_sf"/>
</dbReference>
<dbReference type="PROSITE" id="PS51839">
    <property type="entry name" value="4FE4S_HC3"/>
    <property type="match status" value="1"/>
</dbReference>
<dbReference type="InterPro" id="IPR054351">
    <property type="entry name" value="NADH_UbQ_OxRdtase_ferredoxin"/>
</dbReference>
<dbReference type="InterPro" id="IPR001041">
    <property type="entry name" value="2Fe-2S_ferredoxin-type"/>
</dbReference>
<evidence type="ECO:0000259" key="14">
    <source>
        <dbReference type="PROSITE" id="PS51379"/>
    </source>
</evidence>
<dbReference type="GO" id="GO:0016491">
    <property type="term" value="F:oxidoreductase activity"/>
    <property type="evidence" value="ECO:0007669"/>
    <property type="project" value="InterPro"/>
</dbReference>
<dbReference type="InterPro" id="IPR019574">
    <property type="entry name" value="NADH_UbQ_OxRdtase_Gsu_4Fe4S-bd"/>
</dbReference>
<protein>
    <submittedName>
        <fullName evidence="16">HoxU, bidirectional [NiFe] hydrogenase diaphorase subunit</fullName>
    </submittedName>
</protein>
<feature type="domain" description="4Fe-4S ferredoxin-type" evidence="14">
    <location>
        <begin position="203"/>
        <end position="232"/>
    </location>
</feature>
<comment type="cofactor">
    <cofactor evidence="1">
        <name>[4Fe-4S] cluster</name>
        <dbReference type="ChEBI" id="CHEBI:49883"/>
    </cofactor>
</comment>
<dbReference type="AlphaFoldDB" id="A0A5P8WG27"/>
<dbReference type="SUPFAM" id="SSF54292">
    <property type="entry name" value="2Fe-2S ferredoxin-like"/>
    <property type="match status" value="1"/>
</dbReference>
<dbReference type="EMBL" id="CP045227">
    <property type="protein sequence ID" value="QFS51795.1"/>
    <property type="molecule type" value="Genomic_DNA"/>
</dbReference>
<dbReference type="SUPFAM" id="SSF54862">
    <property type="entry name" value="4Fe-4S ferredoxins"/>
    <property type="match status" value="1"/>
</dbReference>
<dbReference type="Pfam" id="PF13510">
    <property type="entry name" value="Fer2_4"/>
    <property type="match status" value="1"/>
</dbReference>
<evidence type="ECO:0000313" key="16">
    <source>
        <dbReference type="EMBL" id="QFS51795.1"/>
    </source>
</evidence>
<comment type="similarity">
    <text evidence="3">Belongs to the complex I 75 kDa subunit family.</text>
</comment>
<reference evidence="16 17" key="1">
    <citation type="submission" date="2019-10" db="EMBL/GenBank/DDBJ databases">
        <title>Genomic and transcriptomic insights into the perfect genentic adaptation of a filamentous nitrogen-fixing cyanobacterium to rice fields.</title>
        <authorList>
            <person name="Chen Z."/>
        </authorList>
    </citation>
    <scope>NUCLEOTIDE SEQUENCE [LARGE SCALE GENOMIC DNA]</scope>
    <source>
        <strain evidence="16">CCNUC1</strain>
    </source>
</reference>
<comment type="cofactor">
    <cofactor evidence="12">
        <name>[2Fe-2S] cluster</name>
        <dbReference type="ChEBI" id="CHEBI:190135"/>
    </cofactor>
</comment>
<dbReference type="KEGG" id="nsh:GXM_09289"/>
<dbReference type="PANTHER" id="PTHR24960:SF84">
    <property type="entry name" value="HYDROGENASE SUBUNIT"/>
    <property type="match status" value="1"/>
</dbReference>
<dbReference type="GO" id="GO:0051537">
    <property type="term" value="F:2 iron, 2 sulfur cluster binding"/>
    <property type="evidence" value="ECO:0007669"/>
    <property type="project" value="UniProtKB-KW"/>
</dbReference>
<evidence type="ECO:0000256" key="12">
    <source>
        <dbReference type="ARBA" id="ARBA00034078"/>
    </source>
</evidence>
<evidence type="ECO:0000256" key="3">
    <source>
        <dbReference type="ARBA" id="ARBA00005404"/>
    </source>
</evidence>
<proteinExistence type="inferred from homology"/>
<keyword evidence="5" id="KW-0001">2Fe-2S</keyword>
<evidence type="ECO:0000256" key="11">
    <source>
        <dbReference type="ARBA" id="ARBA00023136"/>
    </source>
</evidence>
<evidence type="ECO:0000256" key="7">
    <source>
        <dbReference type="ARBA" id="ARBA00022967"/>
    </source>
</evidence>
<dbReference type="InterPro" id="IPR050157">
    <property type="entry name" value="PSI_iron-sulfur_center"/>
</dbReference>
<dbReference type="PROSITE" id="PS00198">
    <property type="entry name" value="4FE4S_FER_1"/>
    <property type="match status" value="1"/>
</dbReference>
<dbReference type="Pfam" id="PF10588">
    <property type="entry name" value="NADH-G_4Fe-4S_3"/>
    <property type="match status" value="1"/>
</dbReference>
<evidence type="ECO:0000256" key="8">
    <source>
        <dbReference type="ARBA" id="ARBA00023004"/>
    </source>
</evidence>
<dbReference type="Proteomes" id="UP000326678">
    <property type="component" value="Chromosome Gxm2"/>
</dbReference>
<feature type="domain" description="2Fe-2S ferredoxin-type" evidence="13">
    <location>
        <begin position="24"/>
        <end position="100"/>
    </location>
</feature>
<gene>
    <name evidence="16" type="ORF">GXM_09289</name>
</gene>
<dbReference type="InterPro" id="IPR017900">
    <property type="entry name" value="4Fe4S_Fe_S_CS"/>
</dbReference>
<dbReference type="FunFam" id="3.10.20.740:FF:000004">
    <property type="entry name" value="NADH-quinone oxidoreductase"/>
    <property type="match status" value="1"/>
</dbReference>
<evidence type="ECO:0000256" key="9">
    <source>
        <dbReference type="ARBA" id="ARBA00023014"/>
    </source>
</evidence>
<evidence type="ECO:0000256" key="6">
    <source>
        <dbReference type="ARBA" id="ARBA00022723"/>
    </source>
</evidence>
<evidence type="ECO:0000256" key="10">
    <source>
        <dbReference type="ARBA" id="ARBA00023027"/>
    </source>
</evidence>
<keyword evidence="9" id="KW-0411">Iron-sulfur</keyword>
<dbReference type="Pfam" id="PF22117">
    <property type="entry name" value="Fer4_Nqo3"/>
    <property type="match status" value="1"/>
</dbReference>
<dbReference type="GO" id="GO:0051539">
    <property type="term" value="F:4 iron, 4 sulfur cluster binding"/>
    <property type="evidence" value="ECO:0007669"/>
    <property type="project" value="UniProtKB-KW"/>
</dbReference>
<evidence type="ECO:0000256" key="5">
    <source>
        <dbReference type="ARBA" id="ARBA00022714"/>
    </source>
</evidence>
<keyword evidence="7" id="KW-1278">Translocase</keyword>
<keyword evidence="10" id="KW-0520">NAD</keyword>
<dbReference type="NCBIfam" id="NF005745">
    <property type="entry name" value="PRK07569.1"/>
    <property type="match status" value="1"/>
</dbReference>
<feature type="domain" description="4Fe-4S ferredoxin-type" evidence="14">
    <location>
        <begin position="159"/>
        <end position="190"/>
    </location>
</feature>
<accession>A0A5P8WG27</accession>
<dbReference type="FunFam" id="3.30.70.20:FF:000002">
    <property type="entry name" value="NADH-ubiquinone oxidoreductase 75 kDa subunit"/>
    <property type="match status" value="1"/>
</dbReference>
<dbReference type="SMART" id="SM00929">
    <property type="entry name" value="NADH-G_4Fe-4S_3"/>
    <property type="match status" value="1"/>
</dbReference>
<sequence>MKFSIYFLLKNQRLQGKTTAMVVKTLTINEQLISAREEETILQAAREVGIHIPTLCHLEGVGDVGACRLCLVEIAGSNKLQPACVTKVTEGMEVQTNSDRLQKYRRTIIEMLFAEGNHICSVCVANGNCELQDLAIEMGMDHVRLEYQFPNRKVDISHDRFGVDHNRCVLCTRCVRVCDEIEGAHTWDMAGRGTNSHVITDLNQPWGTSDTCTSCGKCVNACPTGAIFYQGLSVGEMKRDRAKLDFIVTAREKQQWLV</sequence>
<dbReference type="PIRSF" id="PIRSF000309">
    <property type="entry name" value="NAD_red_hyd_HoxU"/>
    <property type="match status" value="1"/>
</dbReference>
<evidence type="ECO:0000256" key="2">
    <source>
        <dbReference type="ARBA" id="ARBA00004370"/>
    </source>
</evidence>
<dbReference type="InterPro" id="IPR017896">
    <property type="entry name" value="4Fe4S_Fe-S-bd"/>
</dbReference>
<dbReference type="CDD" id="cd00207">
    <property type="entry name" value="fer2"/>
    <property type="match status" value="1"/>
</dbReference>
<dbReference type="PROSITE" id="PS51379">
    <property type="entry name" value="4FE4S_FER_2"/>
    <property type="match status" value="2"/>
</dbReference>
<feature type="domain" description="4Fe-4S His(Cys)3-ligated-type" evidence="15">
    <location>
        <begin position="100"/>
        <end position="139"/>
    </location>
</feature>
<dbReference type="PANTHER" id="PTHR24960">
    <property type="entry name" value="PHOTOSYSTEM I IRON-SULFUR CENTER-RELATED"/>
    <property type="match status" value="1"/>
</dbReference>
<keyword evidence="4" id="KW-0004">4Fe-4S</keyword>
<keyword evidence="8" id="KW-0408">Iron</keyword>
<dbReference type="Gene3D" id="3.30.70.20">
    <property type="match status" value="1"/>
</dbReference>
<keyword evidence="11" id="KW-0472">Membrane</keyword>
<dbReference type="GO" id="GO:0016020">
    <property type="term" value="C:membrane"/>
    <property type="evidence" value="ECO:0007669"/>
    <property type="project" value="UniProtKB-SubCell"/>
</dbReference>
<dbReference type="InterPro" id="IPR016214">
    <property type="entry name" value="NAD-red_Hydgase_HoxS_gsu"/>
</dbReference>
<dbReference type="Gene3D" id="3.10.20.740">
    <property type="match status" value="1"/>
</dbReference>
<evidence type="ECO:0000259" key="13">
    <source>
        <dbReference type="PROSITE" id="PS51085"/>
    </source>
</evidence>
<organism evidence="16 17">
    <name type="scientific">Nostoc sphaeroides CCNUC1</name>
    <dbReference type="NCBI Taxonomy" id="2653204"/>
    <lineage>
        <taxon>Bacteria</taxon>
        <taxon>Bacillati</taxon>
        <taxon>Cyanobacteriota</taxon>
        <taxon>Cyanophyceae</taxon>
        <taxon>Nostocales</taxon>
        <taxon>Nostocaceae</taxon>
        <taxon>Nostoc</taxon>
    </lineage>
</organism>
<evidence type="ECO:0000256" key="4">
    <source>
        <dbReference type="ARBA" id="ARBA00022485"/>
    </source>
</evidence>
<evidence type="ECO:0000259" key="15">
    <source>
        <dbReference type="PROSITE" id="PS51839"/>
    </source>
</evidence>
<name>A0A5P8WG27_9NOSO</name>
<dbReference type="GO" id="GO:0046872">
    <property type="term" value="F:metal ion binding"/>
    <property type="evidence" value="ECO:0007669"/>
    <property type="project" value="UniProtKB-KW"/>
</dbReference>
<evidence type="ECO:0000313" key="17">
    <source>
        <dbReference type="Proteomes" id="UP000326678"/>
    </source>
</evidence>
<dbReference type="PROSITE" id="PS51085">
    <property type="entry name" value="2FE2S_FER_2"/>
    <property type="match status" value="1"/>
</dbReference>
<keyword evidence="6" id="KW-0479">Metal-binding</keyword>
<evidence type="ECO:0000256" key="1">
    <source>
        <dbReference type="ARBA" id="ARBA00001966"/>
    </source>
</evidence>